<evidence type="ECO:0000313" key="1">
    <source>
        <dbReference type="EMBL" id="AFA44790.1"/>
    </source>
</evidence>
<dbReference type="RefSeq" id="YP_007007672.1">
    <property type="nucleotide sequence ID" value="NC_019526.1"/>
</dbReference>
<accession>H6X4X4</accession>
<dbReference type="Proteomes" id="UP000007524">
    <property type="component" value="Segment"/>
</dbReference>
<dbReference type="GeneID" id="14013105"/>
<dbReference type="OrthoDB" id="12530at10239"/>
<protein>
    <submittedName>
        <fullName evidence="1">Uncharacterized protein</fullName>
    </submittedName>
</protein>
<reference evidence="1 2" key="1">
    <citation type="journal article" date="2012" name="J. Virol.">
        <title>Genome of Klebsiella sp.-Infecting Bacteriophage vB_KleM_RaK2.</title>
        <authorList>
            <person name="Simoliunas E."/>
            <person name="Kaliniene L."/>
            <person name="Truncaite L."/>
            <person name="Klausa V."/>
            <person name="Zajanckauskaite A."/>
            <person name="Meskys R."/>
        </authorList>
    </citation>
    <scope>NUCLEOTIDE SEQUENCE [LARGE SCALE GENOMIC DNA]</scope>
</reference>
<evidence type="ECO:0000313" key="2">
    <source>
        <dbReference type="Proteomes" id="UP000007524"/>
    </source>
</evidence>
<dbReference type="EMBL" id="JQ513383">
    <property type="protein sequence ID" value="AFA44790.1"/>
    <property type="molecule type" value="Genomic_DNA"/>
</dbReference>
<keyword evidence="2" id="KW-1185">Reference proteome</keyword>
<dbReference type="KEGG" id="vg:14013105"/>
<sequence>MNIKTTADKYWFIMNHPKFVNKNYIVPKIEIEPHNVCPQTNRIESYEYLNTKVQYWIEFYIPVQEDGKWEIAHDYKLDCGGDTIDEAIDCLYNSVLNEYGNYTQEELDKKEDEVYNYNKSKFGSATMSYILSKIHEDMFEYVNDKILPDEEAECYNHNTVGYYEKKIKELKGTLNSLIEFKRNSPKEMHKVIDKDIKNVEHDIFANEMSIKFMVDLDL</sequence>
<name>H6X4X4_9CAUD</name>
<proteinExistence type="predicted"/>
<gene>
    <name evidence="1" type="ORF">RaK2_00517</name>
</gene>
<organism evidence="1 2">
    <name type="scientific">Klebsiella phage vB_KleM_RaK2</name>
    <dbReference type="NCBI Taxonomy" id="1147094"/>
    <lineage>
        <taxon>Viruses</taxon>
        <taxon>Duplodnaviria</taxon>
        <taxon>Heunggongvirae</taxon>
        <taxon>Uroviricota</taxon>
        <taxon>Caudoviricetes</taxon>
        <taxon>Alcyoneusvirus</taxon>
        <taxon>Alcyoneusvirus RaK2</taxon>
    </lineage>
</organism>